<dbReference type="RefSeq" id="WP_150204183.1">
    <property type="nucleotide sequence ID" value="NZ_CP043939.1"/>
</dbReference>
<proteinExistence type="predicted"/>
<dbReference type="Pfam" id="PF04397">
    <property type="entry name" value="LytTR"/>
    <property type="match status" value="1"/>
</dbReference>
<accession>A0A5P1X182</accession>
<dbReference type="EMBL" id="CP043939">
    <property type="protein sequence ID" value="QER67662.1"/>
    <property type="molecule type" value="Genomic_DNA"/>
</dbReference>
<dbReference type="InterPro" id="IPR046947">
    <property type="entry name" value="LytR-like"/>
</dbReference>
<dbReference type="Proteomes" id="UP000325295">
    <property type="component" value="Chromosome"/>
</dbReference>
<reference evidence="2 3" key="1">
    <citation type="submission" date="2019-09" db="EMBL/GenBank/DDBJ databases">
        <title>Complete Genome Sequence of Lactobacillus nenjiangensis SH-Y15, isolated from sauerkraut.</title>
        <authorList>
            <person name="Yang H."/>
        </authorList>
    </citation>
    <scope>NUCLEOTIDE SEQUENCE [LARGE SCALE GENOMIC DNA]</scope>
    <source>
        <strain evidence="2 3">SH-Y15</strain>
    </source>
</reference>
<dbReference type="GO" id="GO:0003677">
    <property type="term" value="F:DNA binding"/>
    <property type="evidence" value="ECO:0007669"/>
    <property type="project" value="InterPro"/>
</dbReference>
<evidence type="ECO:0000313" key="2">
    <source>
        <dbReference type="EMBL" id="QER67662.1"/>
    </source>
</evidence>
<feature type="domain" description="HTH LytTR-type" evidence="1">
    <location>
        <begin position="46"/>
        <end position="112"/>
    </location>
</feature>
<keyword evidence="3" id="KW-1185">Reference proteome</keyword>
<gene>
    <name evidence="2" type="ORF">F0161_07175</name>
</gene>
<dbReference type="PROSITE" id="PS50930">
    <property type="entry name" value="HTH_LYTTR"/>
    <property type="match status" value="1"/>
</dbReference>
<protein>
    <submittedName>
        <fullName evidence="2">LytTR family transcriptional regulator</fullName>
    </submittedName>
</protein>
<evidence type="ECO:0000259" key="1">
    <source>
        <dbReference type="PROSITE" id="PS50930"/>
    </source>
</evidence>
<organism evidence="2 3">
    <name type="scientific">Paucilactobacillus nenjiangensis</name>
    <dbReference type="NCBI Taxonomy" id="1296540"/>
    <lineage>
        <taxon>Bacteria</taxon>
        <taxon>Bacillati</taxon>
        <taxon>Bacillota</taxon>
        <taxon>Bacilli</taxon>
        <taxon>Lactobacillales</taxon>
        <taxon>Lactobacillaceae</taxon>
        <taxon>Paucilactobacillus</taxon>
    </lineage>
</organism>
<name>A0A5P1X182_9LACO</name>
<dbReference type="SMART" id="SM00850">
    <property type="entry name" value="LytTR"/>
    <property type="match status" value="1"/>
</dbReference>
<dbReference type="KEGG" id="lnn:F0161_07175"/>
<sequence length="134" mass="15394">MKVNFNQYNNLRDNEIKVEVSANQLSQPVIDLINNINSNNSFSKTLPISIGDSIRMIQFADIIAIEVLKNNLTIHTFSQEFEIKGQLKSILLKLPENDFVQVSKSAVINLDCDWCQPRCENVVFCRLKNAVFYR</sequence>
<dbReference type="AlphaFoldDB" id="A0A5P1X182"/>
<dbReference type="GO" id="GO:0000156">
    <property type="term" value="F:phosphorelay response regulator activity"/>
    <property type="evidence" value="ECO:0007669"/>
    <property type="project" value="InterPro"/>
</dbReference>
<dbReference type="OrthoDB" id="2136316at2"/>
<dbReference type="InterPro" id="IPR007492">
    <property type="entry name" value="LytTR_DNA-bd_dom"/>
</dbReference>
<dbReference type="PANTHER" id="PTHR37299:SF1">
    <property type="entry name" value="STAGE 0 SPORULATION PROTEIN A HOMOLOG"/>
    <property type="match status" value="1"/>
</dbReference>
<dbReference type="PANTHER" id="PTHR37299">
    <property type="entry name" value="TRANSCRIPTIONAL REGULATOR-RELATED"/>
    <property type="match status" value="1"/>
</dbReference>
<evidence type="ECO:0000313" key="3">
    <source>
        <dbReference type="Proteomes" id="UP000325295"/>
    </source>
</evidence>
<dbReference type="Gene3D" id="2.40.50.1020">
    <property type="entry name" value="LytTr DNA-binding domain"/>
    <property type="match status" value="1"/>
</dbReference>